<feature type="transmembrane region" description="Helical" evidence="1">
    <location>
        <begin position="399"/>
        <end position="415"/>
    </location>
</feature>
<feature type="transmembrane region" description="Helical" evidence="1">
    <location>
        <begin position="336"/>
        <end position="353"/>
    </location>
</feature>
<feature type="transmembrane region" description="Helical" evidence="1">
    <location>
        <begin position="623"/>
        <end position="651"/>
    </location>
</feature>
<sequence>MQDKKLLDDEEIINCSESTCDVEPEVADEELLEKFDTEARFRKFGRETTPGKIVFIMAVALSIFHLYTAWRGPLVTLMHRAVHTSVIMSLIFILYPFTKKSPKNKPTILDWSFSALSLSLGAYIVINYNALVMRAGMPNDIDIAFGIMAILLVLEAARRITGKEITILATIFLLYAFLGPRLPGLIAHRGYGIRDIADYMYLSTEGIYGIAIGVSSTYIFLFVLFGAFLQKSGMGQFFNDLSMALAGSGKGGPAKVAVISSGFLGSINGSAIANVVTTGAFTIPLMKKIGYDKEFSGGVEAAASCGGQILPPVMGATAFIMAEYLGVKYITIAKSAVIPALLYYLGVIVIIHLRACKRGLNGLPKDQLPKAGVVLKEKGHLLLPLFGLLYFLLSGKTPIYAAFWSILLTIVASALKKETRMSFGDIIDSLESGARTALGVAMSCAVVGLIIGVATQTGFGLKLAGAILFLGKGKLFLTLVLTMVACIVLGMGLPSIPAYIITATMAAPALYKMGVPHLVSHMFVFYFGMLANLTPPVALAAFAGAGIAGGSPSKTGFEAVKLALAGFIVPYVFVYSPSLLLVDTTLVKTILVVITASIGVMALGAAVEGYLNKDLNFLERILLLTAALLLIKPGLYSDLTGVSLFVAIFMISRIKLNKEASKA</sequence>
<dbReference type="PANTHER" id="PTHR43849">
    <property type="entry name" value="BLL3936 PROTEIN"/>
    <property type="match status" value="1"/>
</dbReference>
<dbReference type="RefSeq" id="WP_013389123.1">
    <property type="nucleotide sequence ID" value="NC_014633.1"/>
</dbReference>
<dbReference type="Pfam" id="PF06808">
    <property type="entry name" value="DctM"/>
    <property type="match status" value="1"/>
</dbReference>
<feature type="transmembrane region" description="Helical" evidence="1">
    <location>
        <begin position="206"/>
        <end position="229"/>
    </location>
</feature>
<name>E3HCS1_ILYPC</name>
<feature type="transmembrane region" description="Helical" evidence="1">
    <location>
        <begin position="76"/>
        <end position="97"/>
    </location>
</feature>
<evidence type="ECO:0000313" key="4">
    <source>
        <dbReference type="Proteomes" id="UP000006875"/>
    </source>
</evidence>
<feature type="transmembrane region" description="Helical" evidence="1">
    <location>
        <begin position="165"/>
        <end position="186"/>
    </location>
</feature>
<feature type="transmembrane region" description="Helical" evidence="1">
    <location>
        <begin position="523"/>
        <end position="547"/>
    </location>
</feature>
<feature type="transmembrane region" description="Helical" evidence="1">
    <location>
        <begin position="475"/>
        <end position="502"/>
    </location>
</feature>
<keyword evidence="1" id="KW-0812">Transmembrane</keyword>
<dbReference type="KEGG" id="ipo:Ilyop_2711"/>
<dbReference type="OrthoDB" id="9759894at2"/>
<evidence type="ECO:0000259" key="2">
    <source>
        <dbReference type="Pfam" id="PF06808"/>
    </source>
</evidence>
<keyword evidence="1" id="KW-0472">Membrane</keyword>
<feature type="transmembrane region" description="Helical" evidence="1">
    <location>
        <begin position="589"/>
        <end position="611"/>
    </location>
</feature>
<feature type="transmembrane region" description="Helical" evidence="1">
    <location>
        <begin position="141"/>
        <end position="158"/>
    </location>
</feature>
<keyword evidence="4" id="KW-1185">Reference proteome</keyword>
<proteinExistence type="predicted"/>
<dbReference type="PANTHER" id="PTHR43849:SF2">
    <property type="entry name" value="BLL3936 PROTEIN"/>
    <property type="match status" value="1"/>
</dbReference>
<dbReference type="AlphaFoldDB" id="E3HCS1"/>
<gene>
    <name evidence="3" type="ordered locus">Ilyop_2711</name>
</gene>
<dbReference type="HOGENOM" id="CLU_007041_3_1_0"/>
<protein>
    <submittedName>
        <fullName evidence="3">TRAP transporter, 4TM/12TM fusion protein</fullName>
    </submittedName>
</protein>
<dbReference type="Proteomes" id="UP000006875">
    <property type="component" value="Plasmid pILYOP01"/>
</dbReference>
<evidence type="ECO:0000313" key="3">
    <source>
        <dbReference type="EMBL" id="ADO84466.1"/>
    </source>
</evidence>
<keyword evidence="3" id="KW-0614">Plasmid</keyword>
<feature type="transmembrane region" description="Helical" evidence="1">
    <location>
        <begin position="109"/>
        <end position="129"/>
    </location>
</feature>
<feature type="transmembrane region" description="Helical" evidence="1">
    <location>
        <begin position="436"/>
        <end position="455"/>
    </location>
</feature>
<dbReference type="InterPro" id="IPR010656">
    <property type="entry name" value="DctM"/>
</dbReference>
<reference evidence="3 4" key="1">
    <citation type="journal article" date="2010" name="Stand. Genomic Sci.">
        <title>Complete genome sequence of Ilyobacter polytropus type strain (CuHbu1).</title>
        <authorList>
            <person name="Sikorski J."/>
            <person name="Chertkov O."/>
            <person name="Lapidus A."/>
            <person name="Nolan M."/>
            <person name="Lucas S."/>
            <person name="Del Rio T.G."/>
            <person name="Tice H."/>
            <person name="Cheng J.F."/>
            <person name="Tapia R."/>
            <person name="Han C."/>
            <person name="Goodwin L."/>
            <person name="Pitluck S."/>
            <person name="Liolios K."/>
            <person name="Ivanova N."/>
            <person name="Mavromatis K."/>
            <person name="Mikhailova N."/>
            <person name="Pati A."/>
            <person name="Chen A."/>
            <person name="Palaniappan K."/>
            <person name="Land M."/>
            <person name="Hauser L."/>
            <person name="Chang Y.J."/>
            <person name="Jeffries C.D."/>
            <person name="Brambilla E."/>
            <person name="Yasawong M."/>
            <person name="Rohde M."/>
            <person name="Pukall R."/>
            <person name="Spring S."/>
            <person name="Goker M."/>
            <person name="Woyke T."/>
            <person name="Bristow J."/>
            <person name="Eisen J.A."/>
            <person name="Markowitz V."/>
            <person name="Hugenholtz P."/>
            <person name="Kyrpides N.C."/>
            <person name="Klenk H.P."/>
        </authorList>
    </citation>
    <scope>NUCLEOTIDE SEQUENCE [LARGE SCALE GENOMIC DNA]</scope>
    <source>
        <strain evidence="4">ATCC 51220 / DSM 2926 / LMG 16218 / CuHBu1</strain>
        <plasmid evidence="4">pILYOP01</plasmid>
    </source>
</reference>
<dbReference type="NCBIfam" id="TIGR02123">
    <property type="entry name" value="TRAP_fused"/>
    <property type="match status" value="1"/>
</dbReference>
<organism evidence="3 4">
    <name type="scientific">Ilyobacter polytropus (strain ATCC 51220 / DSM 2926 / LMG 16218 / CuHBu1)</name>
    <dbReference type="NCBI Taxonomy" id="572544"/>
    <lineage>
        <taxon>Bacteria</taxon>
        <taxon>Fusobacteriati</taxon>
        <taxon>Fusobacteriota</taxon>
        <taxon>Fusobacteriia</taxon>
        <taxon>Fusobacteriales</taxon>
        <taxon>Fusobacteriaceae</taxon>
        <taxon>Ilyobacter</taxon>
    </lineage>
</organism>
<accession>E3HCS1</accession>
<dbReference type="EMBL" id="CP002282">
    <property type="protein sequence ID" value="ADO84466.1"/>
    <property type="molecule type" value="Genomic_DNA"/>
</dbReference>
<evidence type="ECO:0000256" key="1">
    <source>
        <dbReference type="SAM" id="Phobius"/>
    </source>
</evidence>
<geneLocation type="plasmid" evidence="3 4">
    <name>pILYOP01</name>
</geneLocation>
<dbReference type="InterPro" id="IPR011853">
    <property type="entry name" value="TRAP_DctM-Dct_fused"/>
</dbReference>
<feature type="transmembrane region" description="Helical" evidence="1">
    <location>
        <begin position="559"/>
        <end position="582"/>
    </location>
</feature>
<keyword evidence="1" id="KW-1133">Transmembrane helix</keyword>
<feature type="domain" description="TRAP C4-dicarboxylate transport system permease DctM subunit" evidence="2">
    <location>
        <begin position="149"/>
        <end position="583"/>
    </location>
</feature>
<feature type="transmembrane region" description="Helical" evidence="1">
    <location>
        <begin position="53"/>
        <end position="70"/>
    </location>
</feature>